<evidence type="ECO:0000313" key="3">
    <source>
        <dbReference type="Proteomes" id="UP000594205"/>
    </source>
</evidence>
<dbReference type="Proteomes" id="UP000594205">
    <property type="component" value="Chromosome"/>
</dbReference>
<keyword evidence="1" id="KW-0812">Transmembrane</keyword>
<feature type="transmembrane region" description="Helical" evidence="1">
    <location>
        <begin position="12"/>
        <end position="30"/>
    </location>
</feature>
<dbReference type="RefSeq" id="WP_194038730.1">
    <property type="nucleotide sequence ID" value="NZ_CP063373.1"/>
</dbReference>
<name>A0A7M2SDK2_9ACTN</name>
<evidence type="ECO:0000256" key="1">
    <source>
        <dbReference type="SAM" id="Phobius"/>
    </source>
</evidence>
<dbReference type="Gene3D" id="3.30.530.20">
    <property type="match status" value="1"/>
</dbReference>
<proteinExistence type="predicted"/>
<dbReference type="EMBL" id="CP063373">
    <property type="protein sequence ID" value="QOV33855.1"/>
    <property type="molecule type" value="Genomic_DNA"/>
</dbReference>
<evidence type="ECO:0000313" key="2">
    <source>
        <dbReference type="EMBL" id="QOV33855.1"/>
    </source>
</evidence>
<keyword evidence="3" id="KW-1185">Reference proteome</keyword>
<dbReference type="KEGG" id="sfeu:IM697_27130"/>
<keyword evidence="1" id="KW-0472">Membrane</keyword>
<protein>
    <submittedName>
        <fullName evidence="2">Uncharacterized protein</fullName>
    </submittedName>
</protein>
<sequence>MLEQRSCRRLPGARLLPFAAVSAALALYLLRLRPRLLTWGATQDEADRAYPGDELFPDADGTSTMATTLPAPPEKVWPWLVQMGFDRAGWYSWDLLDHYGAPSAERIAPEWQHLEEGQRLKATPDGESWFTVARLEPNRTLVLRSDLRLPSGHSFDPQWDVLPQARMDGIWGFHLRPTTDGGTRLVVRTRGQSRPRALTRPFDVLLGEPAHFIMQTRQFHNLRGRVGARVSSPS</sequence>
<organism evidence="2 3">
    <name type="scientific">Streptomyces ferrugineus</name>
    <dbReference type="NCBI Taxonomy" id="1413221"/>
    <lineage>
        <taxon>Bacteria</taxon>
        <taxon>Bacillati</taxon>
        <taxon>Actinomycetota</taxon>
        <taxon>Actinomycetes</taxon>
        <taxon>Kitasatosporales</taxon>
        <taxon>Streptomycetaceae</taxon>
        <taxon>Streptomyces</taxon>
    </lineage>
</organism>
<gene>
    <name evidence="2" type="ORF">IM697_27130</name>
</gene>
<dbReference type="InterPro" id="IPR023393">
    <property type="entry name" value="START-like_dom_sf"/>
</dbReference>
<accession>A0A7M2SDK2</accession>
<dbReference type="AlphaFoldDB" id="A0A7M2SDK2"/>
<keyword evidence="1" id="KW-1133">Transmembrane helix</keyword>
<dbReference type="SUPFAM" id="SSF55961">
    <property type="entry name" value="Bet v1-like"/>
    <property type="match status" value="1"/>
</dbReference>
<reference evidence="2 3" key="1">
    <citation type="submission" date="2020-10" db="EMBL/GenBank/DDBJ databases">
        <title>Streptomyces ferrugineus complate genome analysis.</title>
        <authorList>
            <person name="Anwar N."/>
        </authorList>
    </citation>
    <scope>NUCLEOTIDE SEQUENCE [LARGE SCALE GENOMIC DNA]</scope>
    <source>
        <strain evidence="2 3">CCTCC AA2014009</strain>
    </source>
</reference>